<dbReference type="Proteomes" id="UP000241507">
    <property type="component" value="Chromosome"/>
</dbReference>
<evidence type="ECO:0000313" key="1">
    <source>
        <dbReference type="EMBL" id="AVR45162.1"/>
    </source>
</evidence>
<accession>A0A2R3Z4M1</accession>
<dbReference type="AlphaFoldDB" id="A0A2R3Z4M1"/>
<evidence type="ECO:0000313" key="2">
    <source>
        <dbReference type="Proteomes" id="UP000241507"/>
    </source>
</evidence>
<keyword evidence="2" id="KW-1185">Reference proteome</keyword>
<name>A0A2R3Z4M1_9FLAO</name>
<organism evidence="1 2">
    <name type="scientific">Christiangramia fulva</name>
    <dbReference type="NCBI Taxonomy" id="2126553"/>
    <lineage>
        <taxon>Bacteria</taxon>
        <taxon>Pseudomonadati</taxon>
        <taxon>Bacteroidota</taxon>
        <taxon>Flavobacteriia</taxon>
        <taxon>Flavobacteriales</taxon>
        <taxon>Flavobacteriaceae</taxon>
        <taxon>Christiangramia</taxon>
    </lineage>
</organism>
<gene>
    <name evidence="1" type="ORF">C7S20_07680</name>
</gene>
<reference evidence="2" key="1">
    <citation type="submission" date="2018-03" db="EMBL/GenBank/DDBJ databases">
        <title>Gramella fulva sp. nov., isolated from a dry surface of tidal flat.</title>
        <authorList>
            <person name="Hwang S.H."/>
            <person name="Hwang W.M."/>
            <person name="Kang K."/>
            <person name="Ahn T.-Y."/>
        </authorList>
    </citation>
    <scope>NUCLEOTIDE SEQUENCE [LARGE SCALE GENOMIC DNA]</scope>
    <source>
        <strain evidence="2">SH35</strain>
    </source>
</reference>
<dbReference type="EMBL" id="CP028136">
    <property type="protein sequence ID" value="AVR45162.1"/>
    <property type="molecule type" value="Genomic_DNA"/>
</dbReference>
<protein>
    <submittedName>
        <fullName evidence="1">Uncharacterized protein</fullName>
    </submittedName>
</protein>
<sequence length="69" mass="8330">MEKLLFNLFFIDSAFQKAQNLIFSPQKFTEIIVPRLHLMERPRLFLWLNEPVFLKFLNLNPINKLNLLL</sequence>
<dbReference type="KEGG" id="grs:C7S20_07680"/>
<proteinExistence type="predicted"/>